<dbReference type="EMBL" id="CP007142">
    <property type="protein sequence ID" value="AJQ95391.1"/>
    <property type="molecule type" value="Genomic_DNA"/>
</dbReference>
<reference evidence="5 6" key="1">
    <citation type="submission" date="2014-01" db="EMBL/GenBank/DDBJ databases">
        <title>Full genme sequencing of cellulolytic bacterium Gynuella sunshinyii YC6258T gen. nov., sp. nov.</title>
        <authorList>
            <person name="Khan H."/>
            <person name="Chung E.J."/>
            <person name="Chung Y.R."/>
        </authorList>
    </citation>
    <scope>NUCLEOTIDE SEQUENCE [LARGE SCALE GENOMIC DNA]</scope>
    <source>
        <strain evidence="5 6">YC6258</strain>
    </source>
</reference>
<keyword evidence="1 4" id="KW-1003">Cell membrane</keyword>
<dbReference type="PANTHER" id="PTHR38100">
    <property type="entry name" value="HIGH FREQUENCY LYSOGENIZATION PROTEIN HFLD"/>
    <property type="match status" value="1"/>
</dbReference>
<keyword evidence="2 4" id="KW-0963">Cytoplasm</keyword>
<dbReference type="AlphaFoldDB" id="A0A0C5VM55"/>
<keyword evidence="6" id="KW-1185">Reference proteome</keyword>
<comment type="subcellular location">
    <subcellularLocation>
        <location evidence="4">Cytoplasm</location>
    </subcellularLocation>
    <subcellularLocation>
        <location evidence="4">Cell membrane</location>
        <topology evidence="4">Peripheral membrane protein</topology>
        <orientation evidence="4">Cytoplasmic side</orientation>
    </subcellularLocation>
</comment>
<evidence type="ECO:0000313" key="5">
    <source>
        <dbReference type="EMBL" id="AJQ95391.1"/>
    </source>
</evidence>
<keyword evidence="3 4" id="KW-0472">Membrane</keyword>
<dbReference type="SUPFAM" id="SSF101322">
    <property type="entry name" value="YcfC-like"/>
    <property type="match status" value="1"/>
</dbReference>
<proteinExistence type="inferred from homology"/>
<dbReference type="Gene3D" id="1.10.3890.10">
    <property type="entry name" value="HflD-like"/>
    <property type="match status" value="1"/>
</dbReference>
<dbReference type="NCBIfam" id="NF001246">
    <property type="entry name" value="PRK00218.1-2"/>
    <property type="match status" value="1"/>
</dbReference>
<dbReference type="PANTHER" id="PTHR38100:SF1">
    <property type="entry name" value="HIGH FREQUENCY LYSOGENIZATION PROTEIN HFLD"/>
    <property type="match status" value="1"/>
</dbReference>
<dbReference type="OrthoDB" id="9788031at2"/>
<organism evidence="5 6">
    <name type="scientific">Gynuella sunshinyii YC6258</name>
    <dbReference type="NCBI Taxonomy" id="1445510"/>
    <lineage>
        <taxon>Bacteria</taxon>
        <taxon>Pseudomonadati</taxon>
        <taxon>Pseudomonadota</taxon>
        <taxon>Gammaproteobacteria</taxon>
        <taxon>Oceanospirillales</taxon>
        <taxon>Saccharospirillaceae</taxon>
        <taxon>Gynuella</taxon>
    </lineage>
</organism>
<dbReference type="Pfam" id="PF04356">
    <property type="entry name" value="DUF489"/>
    <property type="match status" value="1"/>
</dbReference>
<evidence type="ECO:0000256" key="1">
    <source>
        <dbReference type="ARBA" id="ARBA00022475"/>
    </source>
</evidence>
<accession>A0A0C5VM55</accession>
<dbReference type="HOGENOM" id="CLU_098920_0_0_6"/>
<dbReference type="InterPro" id="IPR007451">
    <property type="entry name" value="HflD"/>
</dbReference>
<name>A0A0C5VM55_9GAMM</name>
<dbReference type="KEGG" id="gsn:YC6258_03355"/>
<evidence type="ECO:0000313" key="6">
    <source>
        <dbReference type="Proteomes" id="UP000032266"/>
    </source>
</evidence>
<gene>
    <name evidence="4" type="primary">hflD</name>
    <name evidence="5" type="ORF">YC6258_03355</name>
</gene>
<evidence type="ECO:0000256" key="3">
    <source>
        <dbReference type="ARBA" id="ARBA00023136"/>
    </source>
</evidence>
<comment type="similarity">
    <text evidence="4">Belongs to the HflD family.</text>
</comment>
<dbReference type="InterPro" id="IPR035932">
    <property type="entry name" value="HflD-like_sf"/>
</dbReference>
<protein>
    <recommendedName>
        <fullName evidence="4">High frequency lysogenization protein HflD homolog</fullName>
    </recommendedName>
</protein>
<dbReference type="GO" id="GO:0005737">
    <property type="term" value="C:cytoplasm"/>
    <property type="evidence" value="ECO:0007669"/>
    <property type="project" value="UniProtKB-SubCell"/>
</dbReference>
<dbReference type="STRING" id="1445510.YC6258_03355"/>
<evidence type="ECO:0000256" key="2">
    <source>
        <dbReference type="ARBA" id="ARBA00022490"/>
    </source>
</evidence>
<evidence type="ECO:0000256" key="4">
    <source>
        <dbReference type="HAMAP-Rule" id="MF_00695"/>
    </source>
</evidence>
<dbReference type="Proteomes" id="UP000032266">
    <property type="component" value="Chromosome"/>
</dbReference>
<dbReference type="GO" id="GO:0005886">
    <property type="term" value="C:plasma membrane"/>
    <property type="evidence" value="ECO:0007669"/>
    <property type="project" value="UniProtKB-SubCell"/>
</dbReference>
<sequence length="211" mass="23552">MTKSVQDQTLAIAGVFQSALLVDELARQGQISPTDLEIAVSSIFNTTPQSAIDIYGGEVSHLRQGLNGIRALLSRDTKGLPQDVVRYAMGIMHIEGKVRENKTLLSKLSEGIERSRGQKEYFDNLIHDSVIGSLANTYIETISTLSFRIQVTGNPTLLQDERIASRIRTLLLAGIRSAFLWHQSGGHRWHFLFRRGLILRTARQIQTQGLQ</sequence>
<dbReference type="HAMAP" id="MF_00695">
    <property type="entry name" value="HflD_protein"/>
    <property type="match status" value="1"/>
</dbReference>
<dbReference type="RefSeq" id="WP_044617706.1">
    <property type="nucleotide sequence ID" value="NZ_CP007142.1"/>
</dbReference>